<evidence type="ECO:0000256" key="10">
    <source>
        <dbReference type="ARBA" id="ARBA00023237"/>
    </source>
</evidence>
<evidence type="ECO:0000256" key="1">
    <source>
        <dbReference type="ARBA" id="ARBA00004571"/>
    </source>
</evidence>
<keyword evidence="3 11" id="KW-1134">Transmembrane beta strand</keyword>
<keyword evidence="2 11" id="KW-0813">Transport</keyword>
<feature type="chain" id="PRO_5046510981" evidence="13">
    <location>
        <begin position="38"/>
        <end position="695"/>
    </location>
</feature>
<keyword evidence="17" id="KW-1185">Reference proteome</keyword>
<comment type="similarity">
    <text evidence="11 12">Belongs to the TonB-dependent receptor family.</text>
</comment>
<comment type="caution">
    <text evidence="16">The sequence shown here is derived from an EMBL/GenBank/DDBJ whole genome shotgun (WGS) entry which is preliminary data.</text>
</comment>
<keyword evidence="8 12" id="KW-0798">TonB box</keyword>
<dbReference type="RefSeq" id="WP_311656923.1">
    <property type="nucleotide sequence ID" value="NZ_JAVRHY010000002.1"/>
</dbReference>
<keyword evidence="16" id="KW-0675">Receptor</keyword>
<name>A0ABU3B477_9GAMM</name>
<accession>A0ABU3B477</accession>
<evidence type="ECO:0000256" key="12">
    <source>
        <dbReference type="RuleBase" id="RU003357"/>
    </source>
</evidence>
<keyword evidence="5 11" id="KW-0812">Transmembrane</keyword>
<dbReference type="Gene3D" id="2.170.130.10">
    <property type="entry name" value="TonB-dependent receptor, plug domain"/>
    <property type="match status" value="1"/>
</dbReference>
<keyword evidence="4" id="KW-0410">Iron transport</keyword>
<evidence type="ECO:0000256" key="7">
    <source>
        <dbReference type="ARBA" id="ARBA00023065"/>
    </source>
</evidence>
<dbReference type="CDD" id="cd01347">
    <property type="entry name" value="ligand_gated_channel"/>
    <property type="match status" value="1"/>
</dbReference>
<feature type="domain" description="TonB-dependent receptor-like beta-barrel" evidence="14">
    <location>
        <begin position="263"/>
        <end position="660"/>
    </location>
</feature>
<evidence type="ECO:0000256" key="5">
    <source>
        <dbReference type="ARBA" id="ARBA00022692"/>
    </source>
</evidence>
<reference evidence="16 17" key="1">
    <citation type="submission" date="2023-09" db="EMBL/GenBank/DDBJ databases">
        <authorList>
            <person name="Rey-Velasco X."/>
        </authorList>
    </citation>
    <scope>NUCLEOTIDE SEQUENCE [LARGE SCALE GENOMIC DNA]</scope>
    <source>
        <strain evidence="16 17">P385</strain>
    </source>
</reference>
<feature type="signal peptide" evidence="13">
    <location>
        <begin position="1"/>
        <end position="37"/>
    </location>
</feature>
<evidence type="ECO:0000256" key="4">
    <source>
        <dbReference type="ARBA" id="ARBA00022496"/>
    </source>
</evidence>
<keyword evidence="9 11" id="KW-0472">Membrane</keyword>
<dbReference type="Pfam" id="PF07715">
    <property type="entry name" value="Plug"/>
    <property type="match status" value="1"/>
</dbReference>
<dbReference type="InterPro" id="IPR039426">
    <property type="entry name" value="TonB-dep_rcpt-like"/>
</dbReference>
<evidence type="ECO:0000256" key="6">
    <source>
        <dbReference type="ARBA" id="ARBA00023004"/>
    </source>
</evidence>
<dbReference type="InterPro" id="IPR000531">
    <property type="entry name" value="Beta-barrel_TonB"/>
</dbReference>
<dbReference type="Pfam" id="PF00593">
    <property type="entry name" value="TonB_dep_Rec_b-barrel"/>
    <property type="match status" value="1"/>
</dbReference>
<comment type="subcellular location">
    <subcellularLocation>
        <location evidence="1 11">Cell outer membrane</location>
        <topology evidence="1 11">Multi-pass membrane protein</topology>
    </subcellularLocation>
</comment>
<dbReference type="InterPro" id="IPR037066">
    <property type="entry name" value="Plug_dom_sf"/>
</dbReference>
<evidence type="ECO:0000256" key="11">
    <source>
        <dbReference type="PROSITE-ProRule" id="PRU01360"/>
    </source>
</evidence>
<dbReference type="PROSITE" id="PS52016">
    <property type="entry name" value="TONB_DEPENDENT_REC_3"/>
    <property type="match status" value="1"/>
</dbReference>
<evidence type="ECO:0000259" key="15">
    <source>
        <dbReference type="Pfam" id="PF07715"/>
    </source>
</evidence>
<sequence length="695" mass="76560">MLYPSAPWRPTTDTTPSARRLTGALLLAAAFAPAVQAQEAELEPITVDSSRIERDLQDTPAAVGVVDEQDATQGRQGLQLDESLVRVPGVFAQNRYNFAQNLRVSIRGFGARSPFGIRGIKLLVDGIPETVVDGQSQSDAIDLTTVENIEVIRGPSSALYGNATGGVIDIDTLSPTDYPLREAAAEYGSFGYNRISARAAEQHDGWGYALSAWNLNYRGYRDQSETEKRLFNGKFNVQLSDDASIETVVRVLDQPLGEDPAGIDRGQVQDDRRQASANAARLDSGQEVDQQTLGVIYEHALSDVDQFTGRVFYTRRDFEQQLPFPGPSLIAYTRDFYGTGLQYTRTAPIAGFANRFTMGVDAEFQSDDRERFLVTAPGGQPGTRTLRQQEEADSIGIYAQNVLSLTDRLDLTTGIRYDDLEFTIDDRSAGPGDFDDSGERSFSEFSGTIGATYAVTERHSVYTTVGTAFESPTFTEFANPAGGGGFNPDLQPQEAINYEVGAKGFIGTRIRYDLALFQVDVEDELVVFDMGERDFYENSGESERRGVEASLAWDITSDLSLSAAYTYSDFAFEEFTDVNGNDFAGERIPGIPESVFFGELAWRKPGTGFAILDVQIYDELYADNANQVKVAGYGVVNGRIGVEQRLWQNLLTVHVGINNILDDEFFSNVRINDFNGRFFEPAPDRNFYLGATLSL</sequence>
<evidence type="ECO:0000259" key="14">
    <source>
        <dbReference type="Pfam" id="PF00593"/>
    </source>
</evidence>
<dbReference type="InterPro" id="IPR012910">
    <property type="entry name" value="Plug_dom"/>
</dbReference>
<dbReference type="InterPro" id="IPR036942">
    <property type="entry name" value="Beta-barrel_TonB_sf"/>
</dbReference>
<evidence type="ECO:0000313" key="17">
    <source>
        <dbReference type="Proteomes" id="UP001259982"/>
    </source>
</evidence>
<dbReference type="PANTHER" id="PTHR32552:SF81">
    <property type="entry name" value="TONB-DEPENDENT OUTER MEMBRANE RECEPTOR"/>
    <property type="match status" value="1"/>
</dbReference>
<dbReference type="Proteomes" id="UP001259982">
    <property type="component" value="Unassembled WGS sequence"/>
</dbReference>
<organism evidence="16 17">
    <name type="scientific">Spectribacter acetivorans</name>
    <dbReference type="NCBI Taxonomy" id="3075603"/>
    <lineage>
        <taxon>Bacteria</taxon>
        <taxon>Pseudomonadati</taxon>
        <taxon>Pseudomonadota</taxon>
        <taxon>Gammaproteobacteria</taxon>
        <taxon>Salinisphaerales</taxon>
        <taxon>Salinisphaeraceae</taxon>
        <taxon>Spectribacter</taxon>
    </lineage>
</organism>
<dbReference type="SUPFAM" id="SSF56935">
    <property type="entry name" value="Porins"/>
    <property type="match status" value="1"/>
</dbReference>
<evidence type="ECO:0000256" key="3">
    <source>
        <dbReference type="ARBA" id="ARBA00022452"/>
    </source>
</evidence>
<evidence type="ECO:0000256" key="9">
    <source>
        <dbReference type="ARBA" id="ARBA00023136"/>
    </source>
</evidence>
<evidence type="ECO:0000313" key="16">
    <source>
        <dbReference type="EMBL" id="MDT0617254.1"/>
    </source>
</evidence>
<dbReference type="EMBL" id="JAVRHY010000002">
    <property type="protein sequence ID" value="MDT0617254.1"/>
    <property type="molecule type" value="Genomic_DNA"/>
</dbReference>
<dbReference type="Gene3D" id="2.40.170.20">
    <property type="entry name" value="TonB-dependent receptor, beta-barrel domain"/>
    <property type="match status" value="1"/>
</dbReference>
<keyword evidence="10 11" id="KW-0998">Cell outer membrane</keyword>
<protein>
    <submittedName>
        <fullName evidence="16">TonB-dependent receptor</fullName>
    </submittedName>
</protein>
<proteinExistence type="inferred from homology"/>
<feature type="domain" description="TonB-dependent receptor plug" evidence="15">
    <location>
        <begin position="56"/>
        <end position="167"/>
    </location>
</feature>
<keyword evidence="6" id="KW-0408">Iron</keyword>
<dbReference type="PANTHER" id="PTHR32552">
    <property type="entry name" value="FERRICHROME IRON RECEPTOR-RELATED"/>
    <property type="match status" value="1"/>
</dbReference>
<evidence type="ECO:0000256" key="8">
    <source>
        <dbReference type="ARBA" id="ARBA00023077"/>
    </source>
</evidence>
<evidence type="ECO:0000256" key="13">
    <source>
        <dbReference type="SAM" id="SignalP"/>
    </source>
</evidence>
<evidence type="ECO:0000256" key="2">
    <source>
        <dbReference type="ARBA" id="ARBA00022448"/>
    </source>
</evidence>
<keyword evidence="7" id="KW-0406">Ion transport</keyword>
<keyword evidence="13" id="KW-0732">Signal</keyword>
<gene>
    <name evidence="16" type="ORF">RM531_02070</name>
</gene>